<dbReference type="InterPro" id="IPR003780">
    <property type="entry name" value="COX15/CtaA_fam"/>
</dbReference>
<dbReference type="GO" id="GO:0120547">
    <property type="term" value="F:heme A synthase activity"/>
    <property type="evidence" value="ECO:0007669"/>
    <property type="project" value="UniProtKB-EC"/>
</dbReference>
<evidence type="ECO:0000256" key="6">
    <source>
        <dbReference type="ARBA" id="ARBA00023002"/>
    </source>
</evidence>
<gene>
    <name evidence="14" type="ORF">LPB142_10150</name>
</gene>
<evidence type="ECO:0000256" key="3">
    <source>
        <dbReference type="ARBA" id="ARBA00022692"/>
    </source>
</evidence>
<dbReference type="AlphaFoldDB" id="A0A1D9MCP0"/>
<evidence type="ECO:0000256" key="10">
    <source>
        <dbReference type="ARBA" id="ARBA00044501"/>
    </source>
</evidence>
<comment type="catalytic activity">
    <reaction evidence="11">
        <text>Fe(II)-heme o + 2 A + H2O = Fe(II)-heme a + 2 AH2</text>
        <dbReference type="Rhea" id="RHEA:63388"/>
        <dbReference type="ChEBI" id="CHEBI:13193"/>
        <dbReference type="ChEBI" id="CHEBI:15377"/>
        <dbReference type="ChEBI" id="CHEBI:17499"/>
        <dbReference type="ChEBI" id="CHEBI:60530"/>
        <dbReference type="ChEBI" id="CHEBI:61715"/>
        <dbReference type="EC" id="1.17.99.9"/>
    </reaction>
    <physiologicalReaction direction="left-to-right" evidence="11">
        <dbReference type="Rhea" id="RHEA:63389"/>
    </physiologicalReaction>
</comment>
<evidence type="ECO:0000256" key="12">
    <source>
        <dbReference type="SAM" id="MobiDB-lite"/>
    </source>
</evidence>
<dbReference type="GO" id="GO:0016020">
    <property type="term" value="C:membrane"/>
    <property type="evidence" value="ECO:0007669"/>
    <property type="project" value="UniProtKB-SubCell"/>
</dbReference>
<keyword evidence="6" id="KW-0560">Oxidoreductase</keyword>
<keyword evidence="3 13" id="KW-0812">Transmembrane</keyword>
<feature type="transmembrane region" description="Helical" evidence="13">
    <location>
        <begin position="251"/>
        <end position="269"/>
    </location>
</feature>
<evidence type="ECO:0000256" key="13">
    <source>
        <dbReference type="SAM" id="Phobius"/>
    </source>
</evidence>
<dbReference type="Proteomes" id="UP000176562">
    <property type="component" value="Chromosome"/>
</dbReference>
<proteinExistence type="predicted"/>
<dbReference type="GO" id="GO:0006784">
    <property type="term" value="P:heme A biosynthetic process"/>
    <property type="evidence" value="ECO:0007669"/>
    <property type="project" value="InterPro"/>
</dbReference>
<evidence type="ECO:0000256" key="8">
    <source>
        <dbReference type="ARBA" id="ARBA00023133"/>
    </source>
</evidence>
<feature type="region of interest" description="Disordered" evidence="12">
    <location>
        <begin position="1"/>
        <end position="26"/>
    </location>
</feature>
<evidence type="ECO:0000256" key="1">
    <source>
        <dbReference type="ARBA" id="ARBA00001970"/>
    </source>
</evidence>
<sequence length="344" mass="34604">MGQKRSIFEEVGAESRPQAPRGGMIDAGPKGGRGAVRLWLAALVALIGAMLLLGGAARLLDPALAGAGLELGWFAPVPGAEGAPGAVLPWLAASAGRGALLGWVLGVLGFGLTGRLPKGRGWAIAGIGLTLAGAGGMGGWLPGLSGVSAAVATGSSVLGGFAALGMAAGSWLRLARPEAALLQARRLGERRLAGLATGVMHLSLVQILLGGMLAGLDAGRSFTDWPLMGGALWPAGALDGALWENTALIQFAHRGLGYLVVILALVAALKGRRSAHPVTQTAFLWLGALAILQAALGIASVVHAAPLSFGLAHGVGAILLWLATIRARILARLPIVQSIRGGAK</sequence>
<evidence type="ECO:0000256" key="5">
    <source>
        <dbReference type="ARBA" id="ARBA00022989"/>
    </source>
</evidence>
<dbReference type="STRING" id="1850250.LPB142_10150"/>
<feature type="transmembrane region" description="Helical" evidence="13">
    <location>
        <begin position="281"/>
        <end position="305"/>
    </location>
</feature>
<evidence type="ECO:0000256" key="11">
    <source>
        <dbReference type="ARBA" id="ARBA00048044"/>
    </source>
</evidence>
<dbReference type="EMBL" id="CP017781">
    <property type="protein sequence ID" value="AOZ69634.1"/>
    <property type="molecule type" value="Genomic_DNA"/>
</dbReference>
<evidence type="ECO:0000313" key="15">
    <source>
        <dbReference type="Proteomes" id="UP000176562"/>
    </source>
</evidence>
<feature type="transmembrane region" description="Helical" evidence="13">
    <location>
        <begin position="311"/>
        <end position="331"/>
    </location>
</feature>
<organism evidence="14 15">
    <name type="scientific">Rhodobacter xanthinilyticus</name>
    <dbReference type="NCBI Taxonomy" id="1850250"/>
    <lineage>
        <taxon>Bacteria</taxon>
        <taxon>Pseudomonadati</taxon>
        <taxon>Pseudomonadota</taxon>
        <taxon>Alphaproteobacteria</taxon>
        <taxon>Rhodobacterales</taxon>
        <taxon>Rhodobacter group</taxon>
        <taxon>Rhodobacter</taxon>
    </lineage>
</organism>
<keyword evidence="8" id="KW-0350">Heme biosynthesis</keyword>
<dbReference type="PANTHER" id="PTHR23289">
    <property type="entry name" value="CYTOCHROME C OXIDASE ASSEMBLY PROTEIN COX15"/>
    <property type="match status" value="1"/>
</dbReference>
<reference evidence="14 15" key="1">
    <citation type="submission" date="2016-10" db="EMBL/GenBank/DDBJ databases">
        <title>Rhodobacter sp. LPB0142, isolated from sea water.</title>
        <authorList>
            <person name="Kim E."/>
            <person name="Yi H."/>
        </authorList>
    </citation>
    <scope>NUCLEOTIDE SEQUENCE [LARGE SCALE GENOMIC DNA]</scope>
    <source>
        <strain evidence="14 15">LPB0142</strain>
    </source>
</reference>
<accession>A0A1D9MCP0</accession>
<dbReference type="InterPro" id="IPR023754">
    <property type="entry name" value="HemeA_Synthase_type2"/>
</dbReference>
<comment type="pathway">
    <text evidence="10">Porphyrin-containing compound metabolism; heme A biosynthesis; heme A from heme O: step 1/1.</text>
</comment>
<keyword evidence="9 13" id="KW-0472">Membrane</keyword>
<evidence type="ECO:0000256" key="9">
    <source>
        <dbReference type="ARBA" id="ARBA00023136"/>
    </source>
</evidence>
<dbReference type="KEGG" id="rhp:LPB142_10150"/>
<evidence type="ECO:0008006" key="16">
    <source>
        <dbReference type="Google" id="ProtNLM"/>
    </source>
</evidence>
<comment type="cofactor">
    <cofactor evidence="1">
        <name>heme b</name>
        <dbReference type="ChEBI" id="CHEBI:60344"/>
    </cofactor>
</comment>
<evidence type="ECO:0000256" key="4">
    <source>
        <dbReference type="ARBA" id="ARBA00022723"/>
    </source>
</evidence>
<dbReference type="GO" id="GO:0016653">
    <property type="term" value="F:oxidoreductase activity, acting on NAD(P)H, heme protein as acceptor"/>
    <property type="evidence" value="ECO:0007669"/>
    <property type="project" value="TreeGrafter"/>
</dbReference>
<feature type="transmembrane region" description="Helical" evidence="13">
    <location>
        <begin position="192"/>
        <end position="216"/>
    </location>
</feature>
<dbReference type="RefSeq" id="WP_071166306.1">
    <property type="nucleotide sequence ID" value="NZ_CP017781.1"/>
</dbReference>
<feature type="transmembrane region" description="Helical" evidence="13">
    <location>
        <begin position="122"/>
        <end position="141"/>
    </location>
</feature>
<dbReference type="PANTHER" id="PTHR23289:SF2">
    <property type="entry name" value="CYTOCHROME C OXIDASE ASSEMBLY PROTEIN COX15 HOMOLOG"/>
    <property type="match status" value="1"/>
</dbReference>
<feature type="transmembrane region" description="Helical" evidence="13">
    <location>
        <begin position="147"/>
        <end position="172"/>
    </location>
</feature>
<evidence type="ECO:0000256" key="7">
    <source>
        <dbReference type="ARBA" id="ARBA00023004"/>
    </source>
</evidence>
<comment type="subcellular location">
    <subcellularLocation>
        <location evidence="2">Membrane</location>
        <topology evidence="2">Multi-pass membrane protein</topology>
    </subcellularLocation>
</comment>
<keyword evidence="5 13" id="KW-1133">Transmembrane helix</keyword>
<dbReference type="Pfam" id="PF02628">
    <property type="entry name" value="COX15-CtaA"/>
    <property type="match status" value="1"/>
</dbReference>
<evidence type="ECO:0000256" key="2">
    <source>
        <dbReference type="ARBA" id="ARBA00004141"/>
    </source>
</evidence>
<name>A0A1D9MCP0_9RHOB</name>
<keyword evidence="4" id="KW-0479">Metal-binding</keyword>
<evidence type="ECO:0000313" key="14">
    <source>
        <dbReference type="EMBL" id="AOZ69634.1"/>
    </source>
</evidence>
<feature type="transmembrane region" description="Helical" evidence="13">
    <location>
        <begin position="38"/>
        <end position="60"/>
    </location>
</feature>
<keyword evidence="7" id="KW-0408">Iron</keyword>
<dbReference type="GO" id="GO:0046872">
    <property type="term" value="F:metal ion binding"/>
    <property type="evidence" value="ECO:0007669"/>
    <property type="project" value="UniProtKB-KW"/>
</dbReference>
<keyword evidence="15" id="KW-1185">Reference proteome</keyword>
<feature type="transmembrane region" description="Helical" evidence="13">
    <location>
        <begin position="87"/>
        <end position="110"/>
    </location>
</feature>
<protein>
    <recommendedName>
        <fullName evidence="16">Heme A synthase</fullName>
    </recommendedName>
</protein>